<dbReference type="Gene3D" id="3.40.50.720">
    <property type="entry name" value="NAD(P)-binding Rossmann-like Domain"/>
    <property type="match status" value="1"/>
</dbReference>
<dbReference type="NCBIfam" id="NF005495">
    <property type="entry name" value="PRK07109.1"/>
    <property type="match status" value="1"/>
</dbReference>
<reference evidence="5 6" key="1">
    <citation type="submission" date="2020-08" db="EMBL/GenBank/DDBJ databases">
        <title>Sequencing the genomes of 1000 actinobacteria strains.</title>
        <authorList>
            <person name="Klenk H.-P."/>
        </authorList>
    </citation>
    <scope>NUCLEOTIDE SEQUENCE [LARGE SCALE GENOMIC DNA]</scope>
    <source>
        <strain evidence="5 6">DSM 45913</strain>
    </source>
</reference>
<dbReference type="GO" id="GO:0016491">
    <property type="term" value="F:oxidoreductase activity"/>
    <property type="evidence" value="ECO:0007669"/>
    <property type="project" value="UniProtKB-KW"/>
</dbReference>
<dbReference type="PROSITE" id="PS00061">
    <property type="entry name" value="ADH_SHORT"/>
    <property type="match status" value="1"/>
</dbReference>
<evidence type="ECO:0000313" key="5">
    <source>
        <dbReference type="EMBL" id="MBB6351393.1"/>
    </source>
</evidence>
<name>A0A7X0F0Y6_9ACTN</name>
<feature type="region of interest" description="Disordered" evidence="3">
    <location>
        <begin position="1"/>
        <end position="28"/>
    </location>
</feature>
<protein>
    <submittedName>
        <fullName evidence="5">NAD(P)-dependent dehydrogenase (Short-subunit alcohol dehydrogenase family)</fullName>
    </submittedName>
</protein>
<dbReference type="PANTHER" id="PTHR44196:SF1">
    <property type="entry name" value="DEHYDROGENASE_REDUCTASE SDR FAMILY MEMBER 7B"/>
    <property type="match status" value="1"/>
</dbReference>
<dbReference type="InterPro" id="IPR057326">
    <property type="entry name" value="KR_dom"/>
</dbReference>
<dbReference type="Proteomes" id="UP000583800">
    <property type="component" value="Unassembled WGS sequence"/>
</dbReference>
<dbReference type="EMBL" id="JACHJB010000004">
    <property type="protein sequence ID" value="MBB6351393.1"/>
    <property type="molecule type" value="Genomic_DNA"/>
</dbReference>
<accession>A0A7X0F0Y6</accession>
<comment type="caution">
    <text evidence="5">The sequence shown here is derived from an EMBL/GenBank/DDBJ whole genome shotgun (WGS) entry which is preliminary data.</text>
</comment>
<dbReference type="Pfam" id="PF00106">
    <property type="entry name" value="adh_short"/>
    <property type="match status" value="1"/>
</dbReference>
<dbReference type="SUPFAM" id="SSF51735">
    <property type="entry name" value="NAD(P)-binding Rossmann-fold domains"/>
    <property type="match status" value="1"/>
</dbReference>
<dbReference type="InterPro" id="IPR020904">
    <property type="entry name" value="Sc_DH/Rdtase_CS"/>
</dbReference>
<dbReference type="PRINTS" id="PR00081">
    <property type="entry name" value="GDHRDH"/>
</dbReference>
<gene>
    <name evidence="5" type="ORF">FHU36_007976</name>
</gene>
<dbReference type="RefSeq" id="WP_376774193.1">
    <property type="nucleotide sequence ID" value="NZ_JACHJB010000004.1"/>
</dbReference>
<evidence type="ECO:0000256" key="1">
    <source>
        <dbReference type="ARBA" id="ARBA00006484"/>
    </source>
</evidence>
<dbReference type="AlphaFoldDB" id="A0A7X0F0Y6"/>
<dbReference type="GO" id="GO:0016020">
    <property type="term" value="C:membrane"/>
    <property type="evidence" value="ECO:0007669"/>
    <property type="project" value="TreeGrafter"/>
</dbReference>
<keyword evidence="2" id="KW-0560">Oxidoreductase</keyword>
<dbReference type="PANTHER" id="PTHR44196">
    <property type="entry name" value="DEHYDROGENASE/REDUCTASE SDR FAMILY MEMBER 7B"/>
    <property type="match status" value="1"/>
</dbReference>
<sequence length="359" mass="38393">MSMPPQRTEVLSESPSASESPERPHDLRGRVVVVTGASGGVGRAVVRELGAKGAKVALLARGTTGLGAAAVDVGAAGGVGQVYEADVADYEQVRQAAERVEAELGPIDVWINVAFSSVFARFTDITPEEYERTTAVTYLGYVWGTRVALDLMRPRGRGTIVQVGSALSQRGIPLQSAYCGAKHAVKGFTEAVRTELLAGRSGIDITLVQLPAVNTPQFDWVLSKLGRHPQPVPPIYQPEVAARGIVYAAEHPERKEYWVGITTAATLLAQRVAPALLDRYLARTGVDSQQTTEQPPSGVANLWKPADEADDYGARGSFDHRSHARSPQLWLSHHRRPVVLSLAAAGAAGLAMAVLRRRG</sequence>
<proteinExistence type="inferred from homology"/>
<keyword evidence="6" id="KW-1185">Reference proteome</keyword>
<dbReference type="InterPro" id="IPR002347">
    <property type="entry name" value="SDR_fam"/>
</dbReference>
<evidence type="ECO:0000259" key="4">
    <source>
        <dbReference type="SMART" id="SM00822"/>
    </source>
</evidence>
<dbReference type="SMART" id="SM00822">
    <property type="entry name" value="PKS_KR"/>
    <property type="match status" value="1"/>
</dbReference>
<evidence type="ECO:0000256" key="3">
    <source>
        <dbReference type="SAM" id="MobiDB-lite"/>
    </source>
</evidence>
<dbReference type="InterPro" id="IPR036291">
    <property type="entry name" value="NAD(P)-bd_dom_sf"/>
</dbReference>
<evidence type="ECO:0000313" key="6">
    <source>
        <dbReference type="Proteomes" id="UP000583800"/>
    </source>
</evidence>
<evidence type="ECO:0000256" key="2">
    <source>
        <dbReference type="ARBA" id="ARBA00023002"/>
    </source>
</evidence>
<organism evidence="5 6">
    <name type="scientific">Nonomuraea muscovyensis</name>
    <dbReference type="NCBI Taxonomy" id="1124761"/>
    <lineage>
        <taxon>Bacteria</taxon>
        <taxon>Bacillati</taxon>
        <taxon>Actinomycetota</taxon>
        <taxon>Actinomycetes</taxon>
        <taxon>Streptosporangiales</taxon>
        <taxon>Streptosporangiaceae</taxon>
        <taxon>Nonomuraea</taxon>
    </lineage>
</organism>
<feature type="domain" description="Ketoreductase" evidence="4">
    <location>
        <begin position="30"/>
        <end position="211"/>
    </location>
</feature>
<comment type="similarity">
    <text evidence="1">Belongs to the short-chain dehydrogenases/reductases (SDR) family.</text>
</comment>